<dbReference type="InterPro" id="IPR029039">
    <property type="entry name" value="Flavoprotein-like_sf"/>
</dbReference>
<organism evidence="4 5">
    <name type="scientific">Desulfotruncus arcticus DSM 17038</name>
    <dbReference type="NCBI Taxonomy" id="1121424"/>
    <lineage>
        <taxon>Bacteria</taxon>
        <taxon>Bacillati</taxon>
        <taxon>Bacillota</taxon>
        <taxon>Clostridia</taxon>
        <taxon>Eubacteriales</taxon>
        <taxon>Desulfallaceae</taxon>
        <taxon>Desulfotruncus</taxon>
    </lineage>
</organism>
<dbReference type="AlphaFoldDB" id="A0A1I2YQ27"/>
<proteinExistence type="predicted"/>
<dbReference type="GO" id="GO:0016491">
    <property type="term" value="F:oxidoreductase activity"/>
    <property type="evidence" value="ECO:0007669"/>
    <property type="project" value="InterPro"/>
</dbReference>
<protein>
    <submittedName>
        <fullName evidence="4">NADPH-dependent FMN reductase</fullName>
    </submittedName>
</protein>
<dbReference type="Pfam" id="PF03358">
    <property type="entry name" value="FMN_red"/>
    <property type="match status" value="1"/>
</dbReference>
<feature type="domain" description="NADPH-dependent FMN reductase-like" evidence="3">
    <location>
        <begin position="3"/>
        <end position="147"/>
    </location>
</feature>
<evidence type="ECO:0000313" key="4">
    <source>
        <dbReference type="EMBL" id="SFH26741.1"/>
    </source>
</evidence>
<dbReference type="PANTHER" id="PTHR43278">
    <property type="entry name" value="NAD(P)H-DEPENDENT FMN-CONTAINING OXIDOREDUCTASE YWQN-RELATED"/>
    <property type="match status" value="1"/>
</dbReference>
<evidence type="ECO:0000256" key="2">
    <source>
        <dbReference type="ARBA" id="ARBA00022643"/>
    </source>
</evidence>
<name>A0A1I2YQ27_9FIRM</name>
<dbReference type="SUPFAM" id="SSF52218">
    <property type="entry name" value="Flavoproteins"/>
    <property type="match status" value="1"/>
</dbReference>
<keyword evidence="1" id="KW-0285">Flavoprotein</keyword>
<dbReference type="InterPro" id="IPR005025">
    <property type="entry name" value="FMN_Rdtase-like_dom"/>
</dbReference>
<dbReference type="EMBL" id="FOOX01000022">
    <property type="protein sequence ID" value="SFH26741.1"/>
    <property type="molecule type" value="Genomic_DNA"/>
</dbReference>
<keyword evidence="2" id="KW-0288">FMN</keyword>
<keyword evidence="5" id="KW-1185">Reference proteome</keyword>
<evidence type="ECO:0000259" key="3">
    <source>
        <dbReference type="Pfam" id="PF03358"/>
    </source>
</evidence>
<evidence type="ECO:0000256" key="1">
    <source>
        <dbReference type="ARBA" id="ARBA00022630"/>
    </source>
</evidence>
<reference evidence="5" key="1">
    <citation type="submission" date="2016-10" db="EMBL/GenBank/DDBJ databases">
        <authorList>
            <person name="Varghese N."/>
            <person name="Submissions S."/>
        </authorList>
    </citation>
    <scope>NUCLEOTIDE SEQUENCE [LARGE SCALE GENOMIC DNA]</scope>
    <source>
        <strain evidence="5">DSM 17038</strain>
    </source>
</reference>
<dbReference type="Gene3D" id="3.40.50.360">
    <property type="match status" value="1"/>
</dbReference>
<gene>
    <name evidence="4" type="ORF">SAMN05660649_04486</name>
</gene>
<sequence>MLKIIGLNGSPRGSQSRTRQLIEQVLNYTRSNGAETEFYDIAKLDVKPCIACDRCHKIGSCFQKDDYQRIIDGILSADGIVIGSPVYNYQVTAQLKTWLDRLGMIIHCQMFSGKYGVVVTTSGGAGETETADYLDFAVRRTGAQCVGRLVSGIENDGLLEKGSPLFDEANKLGRQLMDAIKEKKVFPRQIEEQEQLKGFFAYMIGQRKEKWEWEYNYWQQKGWL</sequence>
<evidence type="ECO:0000313" key="5">
    <source>
        <dbReference type="Proteomes" id="UP000199337"/>
    </source>
</evidence>
<accession>A0A1I2YQ27</accession>
<dbReference type="InterPro" id="IPR051796">
    <property type="entry name" value="ISF_SsuE-like"/>
</dbReference>
<dbReference type="OrthoDB" id="6398207at2"/>
<dbReference type="PANTHER" id="PTHR43278:SF1">
    <property type="entry name" value="IRON-SULFUR FLAVOPROTEIN MJ1083"/>
    <property type="match status" value="1"/>
</dbReference>
<dbReference type="Proteomes" id="UP000199337">
    <property type="component" value="Unassembled WGS sequence"/>
</dbReference>
<dbReference type="RefSeq" id="WP_092474581.1">
    <property type="nucleotide sequence ID" value="NZ_FOOX01000022.1"/>
</dbReference>
<dbReference type="STRING" id="341036.SAMN05660649_04486"/>